<dbReference type="InterPro" id="IPR050463">
    <property type="entry name" value="Gfo/Idh/MocA_oxidrdct_glycsds"/>
</dbReference>
<dbReference type="SUPFAM" id="SSF51735">
    <property type="entry name" value="NAD(P)-binding Rossmann-fold domains"/>
    <property type="match status" value="1"/>
</dbReference>
<dbReference type="EMBL" id="BCSY01000081">
    <property type="protein sequence ID" value="GAS98317.1"/>
    <property type="molecule type" value="Genomic_DNA"/>
</dbReference>
<dbReference type="InterPro" id="IPR000683">
    <property type="entry name" value="Gfo/Idh/MocA-like_OxRdtase_N"/>
</dbReference>
<keyword evidence="1" id="KW-0560">Oxidoreductase</keyword>
<evidence type="ECO:0000313" key="5">
    <source>
        <dbReference type="Proteomes" id="UP000069443"/>
    </source>
</evidence>
<dbReference type="PANTHER" id="PTHR43818">
    <property type="entry name" value="BCDNA.GH03377"/>
    <property type="match status" value="1"/>
</dbReference>
<dbReference type="InterPro" id="IPR055170">
    <property type="entry name" value="GFO_IDH_MocA-like_dom"/>
</dbReference>
<accession>A0A100WGS7</accession>
<feature type="domain" description="Gfo/Idh/MocA-like oxidoreductase N-terminal" evidence="2">
    <location>
        <begin position="9"/>
        <end position="133"/>
    </location>
</feature>
<feature type="domain" description="GFO/IDH/MocA-like oxidoreductase" evidence="3">
    <location>
        <begin position="143"/>
        <end position="272"/>
    </location>
</feature>
<dbReference type="RefSeq" id="WP_234811704.1">
    <property type="nucleotide sequence ID" value="NZ_BCSY01000081.1"/>
</dbReference>
<keyword evidence="5" id="KW-1185">Reference proteome</keyword>
<evidence type="ECO:0000259" key="2">
    <source>
        <dbReference type="Pfam" id="PF01408"/>
    </source>
</evidence>
<evidence type="ECO:0000256" key="1">
    <source>
        <dbReference type="ARBA" id="ARBA00023002"/>
    </source>
</evidence>
<dbReference type="SUPFAM" id="SSF55347">
    <property type="entry name" value="Glyceraldehyde-3-phosphate dehydrogenase-like, C-terminal domain"/>
    <property type="match status" value="1"/>
</dbReference>
<organism evidence="4 5">
    <name type="scientific">Mycolicibacterium canariasense</name>
    <name type="common">Mycobacterium canariasense</name>
    <dbReference type="NCBI Taxonomy" id="228230"/>
    <lineage>
        <taxon>Bacteria</taxon>
        <taxon>Bacillati</taxon>
        <taxon>Actinomycetota</taxon>
        <taxon>Actinomycetes</taxon>
        <taxon>Mycobacteriales</taxon>
        <taxon>Mycobacteriaceae</taxon>
        <taxon>Mycolicibacterium</taxon>
    </lineage>
</organism>
<dbReference type="Pfam" id="PF01408">
    <property type="entry name" value="GFO_IDH_MocA"/>
    <property type="match status" value="1"/>
</dbReference>
<sequence>MTRPTPSIGIGLLGTAFMGRAHARGYQGVASMYSPPPLLPRLEVVAGRDEQRRKDFARSFGVRRTTGDWRTLVDDPSVEVFDNSAPNDLHEAPTIAALAMGKHVICEKPLGRTGSEALRIWQAAEHAGVVHMCAFNYRFVPAIRKLKELIAGGALGRPLHFRARYLQDWLTDPSAPATWRLDADQAGSGALGDLGSHIADLGRYLIGEVDEVTGATATFFDERPGGSVTVDDAFVATVRFDNGAIGTLEASRVAHGHVNDLSIEVNGTKGSARFSLERLNELEVDTSGTDGHRGFRRVLVTDRNDTLLDAWWPPGHVLGWEHTFVHELHHFLTSVAAHRSVRPHGADFEDGYRAALICDAVEHSAATGRGAKISLTAATVEGALT</sequence>
<dbReference type="PANTHER" id="PTHR43818:SF11">
    <property type="entry name" value="BCDNA.GH03377"/>
    <property type="match status" value="1"/>
</dbReference>
<dbReference type="Gene3D" id="3.40.50.720">
    <property type="entry name" value="NAD(P)-binding Rossmann-like Domain"/>
    <property type="match status" value="1"/>
</dbReference>
<dbReference type="GO" id="GO:0016491">
    <property type="term" value="F:oxidoreductase activity"/>
    <property type="evidence" value="ECO:0007669"/>
    <property type="project" value="UniProtKB-KW"/>
</dbReference>
<dbReference type="GO" id="GO:0000166">
    <property type="term" value="F:nucleotide binding"/>
    <property type="evidence" value="ECO:0007669"/>
    <property type="project" value="InterPro"/>
</dbReference>
<protein>
    <submittedName>
        <fullName evidence="4">Putative oxidoreductase</fullName>
    </submittedName>
</protein>
<dbReference type="STRING" id="228230.RMCC_5282"/>
<comment type="caution">
    <text evidence="4">The sequence shown here is derived from an EMBL/GenBank/DDBJ whole genome shotgun (WGS) entry which is preliminary data.</text>
</comment>
<evidence type="ECO:0000313" key="4">
    <source>
        <dbReference type="EMBL" id="GAS98317.1"/>
    </source>
</evidence>
<gene>
    <name evidence="4" type="ORF">RMCC_5282</name>
</gene>
<dbReference type="AlphaFoldDB" id="A0A100WGS7"/>
<evidence type="ECO:0000259" key="3">
    <source>
        <dbReference type="Pfam" id="PF22725"/>
    </source>
</evidence>
<reference evidence="5" key="1">
    <citation type="journal article" date="2016" name="Genome Announc.">
        <title>Draft Genome Sequences of Five Rapidly Growing Mycobacterium Species, M. thermoresistibile, M. fortuitum subsp. acetamidolyticum, M. canariasense, M. brisbanense, and M. novocastrense.</title>
        <authorList>
            <person name="Katahira K."/>
            <person name="Ogura Y."/>
            <person name="Gotoh Y."/>
            <person name="Hayashi T."/>
        </authorList>
    </citation>
    <scope>NUCLEOTIDE SEQUENCE [LARGE SCALE GENOMIC DNA]</scope>
    <source>
        <strain evidence="5">JCM15298</strain>
    </source>
</reference>
<reference evidence="5" key="2">
    <citation type="submission" date="2016-02" db="EMBL/GenBank/DDBJ databases">
        <title>Draft genome sequence of five rapidly growing Mycobacterium species.</title>
        <authorList>
            <person name="Katahira K."/>
            <person name="Gotou Y."/>
            <person name="Iida K."/>
            <person name="Ogura Y."/>
            <person name="Hayashi T."/>
        </authorList>
    </citation>
    <scope>NUCLEOTIDE SEQUENCE [LARGE SCALE GENOMIC DNA]</scope>
    <source>
        <strain evidence="5">JCM15298</strain>
    </source>
</reference>
<name>A0A100WGS7_MYCCR</name>
<proteinExistence type="predicted"/>
<dbReference type="Proteomes" id="UP000069443">
    <property type="component" value="Unassembled WGS sequence"/>
</dbReference>
<dbReference type="Pfam" id="PF22725">
    <property type="entry name" value="GFO_IDH_MocA_C3"/>
    <property type="match status" value="1"/>
</dbReference>
<dbReference type="InterPro" id="IPR036291">
    <property type="entry name" value="NAD(P)-bd_dom_sf"/>
</dbReference>
<dbReference type="Gene3D" id="3.30.360.10">
    <property type="entry name" value="Dihydrodipicolinate Reductase, domain 2"/>
    <property type="match status" value="1"/>
</dbReference>